<reference evidence="1 2" key="1">
    <citation type="journal article" date="2022" name="Genome Biol. Evol.">
        <title>The Spruce Budworm Genome: Reconstructing the Evolutionary History of Antifreeze Proteins.</title>
        <authorList>
            <person name="Beliveau C."/>
            <person name="Gagne P."/>
            <person name="Picq S."/>
            <person name="Vernygora O."/>
            <person name="Keeling C.I."/>
            <person name="Pinkney K."/>
            <person name="Doucet D."/>
            <person name="Wen F."/>
            <person name="Johnston J.S."/>
            <person name="Maaroufi H."/>
            <person name="Boyle B."/>
            <person name="Laroche J."/>
            <person name="Dewar K."/>
            <person name="Juretic N."/>
            <person name="Blackburn G."/>
            <person name="Nisole A."/>
            <person name="Brunet B."/>
            <person name="Brandao M."/>
            <person name="Lumley L."/>
            <person name="Duan J."/>
            <person name="Quan G."/>
            <person name="Lucarotti C.J."/>
            <person name="Roe A.D."/>
            <person name="Sperling F.A.H."/>
            <person name="Levesque R.C."/>
            <person name="Cusson M."/>
        </authorList>
    </citation>
    <scope>NUCLEOTIDE SEQUENCE [LARGE SCALE GENOMIC DNA]</scope>
    <source>
        <strain evidence="1">Glfc:IPQL:Cfum</strain>
    </source>
</reference>
<accession>A0ACC0KY71</accession>
<keyword evidence="2" id="KW-1185">Reference proteome</keyword>
<comment type="caution">
    <text evidence="1">The sequence shown here is derived from an EMBL/GenBank/DDBJ whole genome shotgun (WGS) entry which is preliminary data.</text>
</comment>
<evidence type="ECO:0000313" key="1">
    <source>
        <dbReference type="EMBL" id="KAI8441245.1"/>
    </source>
</evidence>
<name>A0ACC0KY71_CHOFU</name>
<evidence type="ECO:0000313" key="2">
    <source>
        <dbReference type="Proteomes" id="UP001064048"/>
    </source>
</evidence>
<protein>
    <submittedName>
        <fullName evidence="1">Uncharacterized protein</fullName>
    </submittedName>
</protein>
<proteinExistence type="predicted"/>
<dbReference type="Proteomes" id="UP001064048">
    <property type="component" value="Chromosome 27"/>
</dbReference>
<sequence>MASKTKLITEQVLLMAHSRQGHASMAISVHPLQQDAMALTENIMNLPAMVAMGHSMHFHRNAMMAFLTVT</sequence>
<dbReference type="EMBL" id="CM046127">
    <property type="protein sequence ID" value="KAI8441245.1"/>
    <property type="molecule type" value="Genomic_DNA"/>
</dbReference>
<organism evidence="1 2">
    <name type="scientific">Choristoneura fumiferana</name>
    <name type="common">Spruce budworm moth</name>
    <name type="synonym">Archips fumiferana</name>
    <dbReference type="NCBI Taxonomy" id="7141"/>
    <lineage>
        <taxon>Eukaryota</taxon>
        <taxon>Metazoa</taxon>
        <taxon>Ecdysozoa</taxon>
        <taxon>Arthropoda</taxon>
        <taxon>Hexapoda</taxon>
        <taxon>Insecta</taxon>
        <taxon>Pterygota</taxon>
        <taxon>Neoptera</taxon>
        <taxon>Endopterygota</taxon>
        <taxon>Lepidoptera</taxon>
        <taxon>Glossata</taxon>
        <taxon>Ditrysia</taxon>
        <taxon>Tortricoidea</taxon>
        <taxon>Tortricidae</taxon>
        <taxon>Tortricinae</taxon>
        <taxon>Choristoneura</taxon>
    </lineage>
</organism>
<gene>
    <name evidence="1" type="ORF">MSG28_014889</name>
</gene>